<sequence length="1223" mass="139548">MNVRRRSFASSHQHNVNITHSFAKVATEVKANRDRSQSKQYERRLSQLREEDSDYDSDNDESYSDYGSVKSHLDDDAKENKPPTPNSPVIMRTSSKKRSPEYNGPLPGLLPNHKGSVLLFLDRVYGIDSQDMLFHFLEQSFLPDLRAATMMDSPRALESDTALALNRYLCNAVLPLLTNHSHFFADAEHHAALLDATLHTVYRMNRLKSLTKNQRDAVSDFLVAITRELPPGMMIKLLRKVIVDIQQMSDMNVLVPLRLMTLHYERCGKYYGSGNQYGVATEVEKRLSMLLFYAIFDSLGSRPYDPDLFGKALPCLTAIGSAISPDYTLTTGGDDTAKLKELMEDGAWVPKTVDVSRIDLPRDLQSMTEAFAEHFHDSWASRKLEKGWVHGDLYSRQNLTHPRLKPYSLLKEFERSFYKDRCAECLKALLAWNYNFELADRDAADRAASARTPSGSTVQNFAPKPVDLSSMTLEKDMVAAAEKMAEHSHLIWAKKVWNDLNTKGGFLPTSLVPWDLLTDFERRKDRFRATEILKFVQYHGYHIESPPEQSSDRTKNEGERSSVEKRFAYNLLEKLIQYLEQASLKMKSVKPSQELTRRNTFRKEGQDVKFFEKVVLPLMHAYFNAHKNYFLEGSTIVSTGTASNREKEMVANLFCRLAALLRIKNRAFGSVAKITVKCLQGLTQALDLRTLVKTNSDIIRTSLLTFFNNCADDLFAAVKELKTNSDIIRTSLLTFFNNCADDLFAAVKELKDNGQYSLIRGQNLRSWISLEFAHQMIIPVLTTMFTHLARNHFGTDVLLDDIQAAGYKILDSLYMVTGLASTAAQRKSIGYETDKHRPGLGQCLSAFASCFPVAFLEPEYNKNNKYSVLAKTQDQSVQVQEMLQNLSTHIPHIEKLLTAIEQVSNNGITYEEQPNVYDVDLPLMCSYLALPMTSVSADHINRIFCALLRMIRNHVGVENAPWLCRTTFFAVQIIQNVTCDPVKDYILPIAERLRRMSEKAFREEEHMRTHPDDADEGTVAEDNARLVRDTYAYFPILMKYTDLHRAQWLKAPSWETDGVYENIAVIFRIWSQSQHFKREELNYMAQFEEDAAMVGGGEMKTGKAAIAERKKKRREGQVKKDKHANSIVIACVKRLLPVGLNVFGGRELDIVQQSKERFLQKEPEDKIREFIKGLLEIPIKVDQQVCNTNKPKAKTWLGQVTLRWRTLAEGVLKEISSPVEYLY</sequence>
<dbReference type="EMBL" id="UZAF01019547">
    <property type="protein sequence ID" value="VDO61309.1"/>
    <property type="molecule type" value="Genomic_DNA"/>
</dbReference>
<dbReference type="GO" id="GO:0042383">
    <property type="term" value="C:sarcolemma"/>
    <property type="evidence" value="ECO:0007669"/>
    <property type="project" value="TreeGrafter"/>
</dbReference>
<dbReference type="OrthoDB" id="300855at2759"/>
<protein>
    <submittedName>
        <fullName evidence="5">DUF1708 domain-containing protein</fullName>
    </submittedName>
</protein>
<evidence type="ECO:0000313" key="4">
    <source>
        <dbReference type="Proteomes" id="UP000268014"/>
    </source>
</evidence>
<dbReference type="OMA" id="WNIEHSE"/>
<dbReference type="GO" id="GO:0034704">
    <property type="term" value="C:calcium channel complex"/>
    <property type="evidence" value="ECO:0007669"/>
    <property type="project" value="TreeGrafter"/>
</dbReference>
<dbReference type="GO" id="GO:0014808">
    <property type="term" value="P:release of sequestered calcium ion into cytosol by sarcoplasmic reticulum"/>
    <property type="evidence" value="ECO:0007669"/>
    <property type="project" value="TreeGrafter"/>
</dbReference>
<keyword evidence="4" id="KW-1185">Reference proteome</keyword>
<dbReference type="GO" id="GO:0005790">
    <property type="term" value="C:smooth endoplasmic reticulum"/>
    <property type="evidence" value="ECO:0007669"/>
    <property type="project" value="TreeGrafter"/>
</dbReference>
<evidence type="ECO:0000313" key="3">
    <source>
        <dbReference type="EMBL" id="VDO61309.1"/>
    </source>
</evidence>
<feature type="compositionally biased region" description="Acidic residues" evidence="1">
    <location>
        <begin position="51"/>
        <end position="63"/>
    </location>
</feature>
<dbReference type="STRING" id="6290.A0A0N4WXZ8"/>
<evidence type="ECO:0000259" key="2">
    <source>
        <dbReference type="Pfam" id="PF02026"/>
    </source>
</evidence>
<feature type="domain" description="Ryanodine receptor Ryr" evidence="2">
    <location>
        <begin position="461"/>
        <end position="544"/>
    </location>
</feature>
<dbReference type="Gene3D" id="1.10.490.160">
    <property type="match status" value="1"/>
</dbReference>
<feature type="domain" description="Ryanodine receptor Ryr" evidence="2">
    <location>
        <begin position="348"/>
        <end position="437"/>
    </location>
</feature>
<dbReference type="GO" id="GO:0006941">
    <property type="term" value="P:striated muscle contraction"/>
    <property type="evidence" value="ECO:0007669"/>
    <property type="project" value="TreeGrafter"/>
</dbReference>
<feature type="compositionally biased region" description="Basic and acidic residues" evidence="1">
    <location>
        <begin position="71"/>
        <end position="81"/>
    </location>
</feature>
<dbReference type="PANTHER" id="PTHR46399">
    <property type="entry name" value="B30.2/SPRY DOMAIN-CONTAINING PROTEIN"/>
    <property type="match status" value="1"/>
</dbReference>
<dbReference type="WBParaSite" id="HPLM_0001671701-mRNA-1">
    <property type="protein sequence ID" value="HPLM_0001671701-mRNA-1"/>
    <property type="gene ID" value="HPLM_0001671701"/>
</dbReference>
<dbReference type="GO" id="GO:0005219">
    <property type="term" value="F:ryanodine-sensitive calcium-release channel activity"/>
    <property type="evidence" value="ECO:0007669"/>
    <property type="project" value="TreeGrafter"/>
</dbReference>
<gene>
    <name evidence="3" type="ORF">HPLM_LOCUS16709</name>
</gene>
<organism evidence="5">
    <name type="scientific">Haemonchus placei</name>
    <name type="common">Barber's pole worm</name>
    <dbReference type="NCBI Taxonomy" id="6290"/>
    <lineage>
        <taxon>Eukaryota</taxon>
        <taxon>Metazoa</taxon>
        <taxon>Ecdysozoa</taxon>
        <taxon>Nematoda</taxon>
        <taxon>Chromadorea</taxon>
        <taxon>Rhabditida</taxon>
        <taxon>Rhabditina</taxon>
        <taxon>Rhabditomorpha</taxon>
        <taxon>Strongyloidea</taxon>
        <taxon>Trichostrongylidae</taxon>
        <taxon>Haemonchus</taxon>
    </lineage>
</organism>
<evidence type="ECO:0000256" key="1">
    <source>
        <dbReference type="SAM" id="MobiDB-lite"/>
    </source>
</evidence>
<evidence type="ECO:0000313" key="5">
    <source>
        <dbReference type="WBParaSite" id="HPLM_0001671701-mRNA-1"/>
    </source>
</evidence>
<dbReference type="Pfam" id="PF02026">
    <property type="entry name" value="RyR"/>
    <property type="match status" value="2"/>
</dbReference>
<dbReference type="FunFam" id="1.10.490.160:FF:000006">
    <property type="entry name" value="Protein CBR-LIPL-6"/>
    <property type="match status" value="2"/>
</dbReference>
<dbReference type="Proteomes" id="UP000268014">
    <property type="component" value="Unassembled WGS sequence"/>
</dbReference>
<dbReference type="GO" id="GO:0030018">
    <property type="term" value="C:Z disc"/>
    <property type="evidence" value="ECO:0007669"/>
    <property type="project" value="TreeGrafter"/>
</dbReference>
<reference evidence="3 4" key="2">
    <citation type="submission" date="2018-11" db="EMBL/GenBank/DDBJ databases">
        <authorList>
            <consortium name="Pathogen Informatics"/>
        </authorList>
    </citation>
    <scope>NUCLEOTIDE SEQUENCE [LARGE SCALE GENOMIC DNA]</scope>
    <source>
        <strain evidence="3 4">MHpl1</strain>
    </source>
</reference>
<feature type="region of interest" description="Disordered" evidence="1">
    <location>
        <begin position="28"/>
        <end position="108"/>
    </location>
</feature>
<name>A0A0N4WXZ8_HAEPC</name>
<dbReference type="PANTHER" id="PTHR46399:SF8">
    <property type="entry name" value="B30.2_SPRY DOMAIN-CONTAINING PROTEIN"/>
    <property type="match status" value="1"/>
</dbReference>
<proteinExistence type="predicted"/>
<feature type="compositionally biased region" description="Basic and acidic residues" evidence="1">
    <location>
        <begin position="30"/>
        <end position="50"/>
    </location>
</feature>
<dbReference type="GO" id="GO:0033017">
    <property type="term" value="C:sarcoplasmic reticulum membrane"/>
    <property type="evidence" value="ECO:0007669"/>
    <property type="project" value="TreeGrafter"/>
</dbReference>
<reference evidence="5" key="1">
    <citation type="submission" date="2016-04" db="UniProtKB">
        <authorList>
            <consortium name="WormBaseParasite"/>
        </authorList>
    </citation>
    <scope>IDENTIFICATION</scope>
</reference>
<dbReference type="InterPro" id="IPR003032">
    <property type="entry name" value="Ryanodine_rcpt"/>
</dbReference>
<accession>A0A0N4WXZ8</accession>
<dbReference type="AlphaFoldDB" id="A0A0N4WXZ8"/>
<dbReference type="InterPro" id="IPR015925">
    <property type="entry name" value="Ryanodine_IP3_receptor"/>
</dbReference>